<evidence type="ECO:0000256" key="4">
    <source>
        <dbReference type="ARBA" id="ARBA00022723"/>
    </source>
</evidence>
<evidence type="ECO:0000313" key="10">
    <source>
        <dbReference type="Proteomes" id="UP001528823"/>
    </source>
</evidence>
<dbReference type="SUPFAM" id="SSF88723">
    <property type="entry name" value="PIN domain-like"/>
    <property type="match status" value="1"/>
</dbReference>
<comment type="caution">
    <text evidence="9">The sequence shown here is derived from an EMBL/GenBank/DDBJ whole genome shotgun (WGS) entry which is preliminary data.</text>
</comment>
<protein>
    <submittedName>
        <fullName evidence="9">Type II toxin-antitoxin system VapC family toxin</fullName>
    </submittedName>
</protein>
<dbReference type="EMBL" id="JAPMOU010000068">
    <property type="protein sequence ID" value="MDE1465528.1"/>
    <property type="molecule type" value="Genomic_DNA"/>
</dbReference>
<reference evidence="9 10" key="1">
    <citation type="submission" date="2022-11" db="EMBL/GenBank/DDBJ databases">
        <title>Spartinivicinus poritis sp. nov., isolated from scleractinian coral Porites lutea.</title>
        <authorList>
            <person name="Zhang G."/>
            <person name="Cai L."/>
            <person name="Wei Q."/>
        </authorList>
    </citation>
    <scope>NUCLEOTIDE SEQUENCE [LARGE SCALE GENOMIC DNA]</scope>
    <source>
        <strain evidence="9 10">A2-2</strain>
    </source>
</reference>
<evidence type="ECO:0000313" key="9">
    <source>
        <dbReference type="EMBL" id="MDE1465528.1"/>
    </source>
</evidence>
<keyword evidence="2" id="KW-1277">Toxin-antitoxin system</keyword>
<feature type="domain" description="PIN" evidence="8">
    <location>
        <begin position="2"/>
        <end position="123"/>
    </location>
</feature>
<evidence type="ECO:0000256" key="1">
    <source>
        <dbReference type="ARBA" id="ARBA00001946"/>
    </source>
</evidence>
<keyword evidence="4" id="KW-0479">Metal-binding</keyword>
<dbReference type="Gene3D" id="3.40.50.1010">
    <property type="entry name" value="5'-nuclease"/>
    <property type="match status" value="1"/>
</dbReference>
<evidence type="ECO:0000256" key="6">
    <source>
        <dbReference type="ARBA" id="ARBA00022842"/>
    </source>
</evidence>
<proteinExistence type="inferred from homology"/>
<dbReference type="PANTHER" id="PTHR33653:SF1">
    <property type="entry name" value="RIBONUCLEASE VAPC2"/>
    <property type="match status" value="1"/>
</dbReference>
<dbReference type="InterPro" id="IPR029060">
    <property type="entry name" value="PIN-like_dom_sf"/>
</dbReference>
<evidence type="ECO:0000256" key="5">
    <source>
        <dbReference type="ARBA" id="ARBA00022801"/>
    </source>
</evidence>
<name>A0ABT5UGL9_9GAMM</name>
<keyword evidence="10" id="KW-1185">Reference proteome</keyword>
<evidence type="ECO:0000256" key="2">
    <source>
        <dbReference type="ARBA" id="ARBA00022649"/>
    </source>
</evidence>
<keyword evidence="3" id="KW-0540">Nuclease</keyword>
<comment type="cofactor">
    <cofactor evidence="1">
        <name>Mg(2+)</name>
        <dbReference type="ChEBI" id="CHEBI:18420"/>
    </cofactor>
</comment>
<dbReference type="InterPro" id="IPR050556">
    <property type="entry name" value="Type_II_TA_system_RNase"/>
</dbReference>
<evidence type="ECO:0000256" key="7">
    <source>
        <dbReference type="ARBA" id="ARBA00038093"/>
    </source>
</evidence>
<keyword evidence="5" id="KW-0378">Hydrolase</keyword>
<dbReference type="CDD" id="cd09881">
    <property type="entry name" value="PIN_VapC4-5_FitB-like"/>
    <property type="match status" value="1"/>
</dbReference>
<dbReference type="Pfam" id="PF01850">
    <property type="entry name" value="PIN"/>
    <property type="match status" value="1"/>
</dbReference>
<dbReference type="InterPro" id="IPR002716">
    <property type="entry name" value="PIN_dom"/>
</dbReference>
<evidence type="ECO:0000259" key="8">
    <source>
        <dbReference type="Pfam" id="PF01850"/>
    </source>
</evidence>
<evidence type="ECO:0000256" key="3">
    <source>
        <dbReference type="ARBA" id="ARBA00022722"/>
    </source>
</evidence>
<dbReference type="Proteomes" id="UP001528823">
    <property type="component" value="Unassembled WGS sequence"/>
</dbReference>
<sequence>MYMLDTDTCSYIIKERPPAVLERFKQVAMDEICISIVTYSELRYGVERSSSKKINHEVISLFIKYLNVLDWDKDAADTYARIRSTLESNGTPIGNMDMMIGAHAKSLGATLITNNTKHFKYIDGLSIDNWVHST</sequence>
<gene>
    <name evidence="9" type="ORF">ORQ98_26560</name>
</gene>
<organism evidence="9 10">
    <name type="scientific">Spartinivicinus poritis</name>
    <dbReference type="NCBI Taxonomy" id="2994640"/>
    <lineage>
        <taxon>Bacteria</taxon>
        <taxon>Pseudomonadati</taxon>
        <taxon>Pseudomonadota</taxon>
        <taxon>Gammaproteobacteria</taxon>
        <taxon>Oceanospirillales</taxon>
        <taxon>Zooshikellaceae</taxon>
        <taxon>Spartinivicinus</taxon>
    </lineage>
</organism>
<comment type="similarity">
    <text evidence="7">Belongs to the PINc/VapC protein family.</text>
</comment>
<dbReference type="PANTHER" id="PTHR33653">
    <property type="entry name" value="RIBONUCLEASE VAPC2"/>
    <property type="match status" value="1"/>
</dbReference>
<keyword evidence="6" id="KW-0460">Magnesium</keyword>
<accession>A0ABT5UGL9</accession>
<dbReference type="RefSeq" id="WP_274691832.1">
    <property type="nucleotide sequence ID" value="NZ_JAPMOU010000068.1"/>
</dbReference>